<dbReference type="Gene3D" id="3.90.79.10">
    <property type="entry name" value="Nucleoside Triphosphate Pyrophosphohydrolase"/>
    <property type="match status" value="1"/>
</dbReference>
<sequence>MIGIRRTYRLPTGAVAVCDRELQRVWVPLYTRFGGRCVGRWLSRNRGEVVEWWQYPDDETWRQGEWRALRRFMEERKQTRAEWLREKGMQLRHESLTPLRGGVPRHIISVFGVVTNDQGELLLVRTFWRGETWEPPGGQVEEGEALDVAVKREIREETGLEVEVAGVSGVYQNLEVGNVAIGFRARVISGQPSPSPETQEVAFFPPGEWEGKVRWDRFRLRLKEGLEREPFSWSEPVGKILVNK</sequence>
<feature type="domain" description="Nudix hydrolase" evidence="4">
    <location>
        <begin position="104"/>
        <end position="228"/>
    </location>
</feature>
<dbReference type="EMBL" id="JAVDQG010000008">
    <property type="protein sequence ID" value="MDR6227152.1"/>
    <property type="molecule type" value="Genomic_DNA"/>
</dbReference>
<organism evidence="5 6">
    <name type="scientific">Desmospora profundinema</name>
    <dbReference type="NCBI Taxonomy" id="1571184"/>
    <lineage>
        <taxon>Bacteria</taxon>
        <taxon>Bacillati</taxon>
        <taxon>Bacillota</taxon>
        <taxon>Bacilli</taxon>
        <taxon>Bacillales</taxon>
        <taxon>Thermoactinomycetaceae</taxon>
        <taxon>Desmospora</taxon>
    </lineage>
</organism>
<name>A0ABU1IRI0_9BACL</name>
<dbReference type="PANTHER" id="PTHR43046:SF2">
    <property type="entry name" value="8-OXO-DGTP DIPHOSPHATASE-RELATED"/>
    <property type="match status" value="1"/>
</dbReference>
<comment type="caution">
    <text evidence="5">The sequence shown here is derived from an EMBL/GenBank/DDBJ whole genome shotgun (WGS) entry which is preliminary data.</text>
</comment>
<evidence type="ECO:0000256" key="3">
    <source>
        <dbReference type="RuleBase" id="RU003476"/>
    </source>
</evidence>
<dbReference type="CDD" id="cd02883">
    <property type="entry name" value="NUDIX_Hydrolase"/>
    <property type="match status" value="1"/>
</dbReference>
<dbReference type="Pfam" id="PF00293">
    <property type="entry name" value="NUDIX"/>
    <property type="match status" value="1"/>
</dbReference>
<dbReference type="PANTHER" id="PTHR43046">
    <property type="entry name" value="GDP-MANNOSE MANNOSYL HYDROLASE"/>
    <property type="match status" value="1"/>
</dbReference>
<comment type="cofactor">
    <cofactor evidence="1">
        <name>Mg(2+)</name>
        <dbReference type="ChEBI" id="CHEBI:18420"/>
    </cofactor>
</comment>
<proteinExistence type="inferred from homology"/>
<dbReference type="InterPro" id="IPR015797">
    <property type="entry name" value="NUDIX_hydrolase-like_dom_sf"/>
</dbReference>
<dbReference type="SUPFAM" id="SSF55811">
    <property type="entry name" value="Nudix"/>
    <property type="match status" value="1"/>
</dbReference>
<dbReference type="InterPro" id="IPR000086">
    <property type="entry name" value="NUDIX_hydrolase_dom"/>
</dbReference>
<reference evidence="5 6" key="1">
    <citation type="submission" date="2023-07" db="EMBL/GenBank/DDBJ databases">
        <title>Genomic Encyclopedia of Type Strains, Phase IV (KMG-IV): sequencing the most valuable type-strain genomes for metagenomic binning, comparative biology and taxonomic classification.</title>
        <authorList>
            <person name="Goeker M."/>
        </authorList>
    </citation>
    <scope>NUCLEOTIDE SEQUENCE [LARGE SCALE GENOMIC DNA]</scope>
    <source>
        <strain evidence="5 6">DSM 45903</strain>
    </source>
</reference>
<dbReference type="InterPro" id="IPR020084">
    <property type="entry name" value="NUDIX_hydrolase_CS"/>
</dbReference>
<dbReference type="InterPro" id="IPR020476">
    <property type="entry name" value="Nudix_hydrolase"/>
</dbReference>
<dbReference type="PROSITE" id="PS00893">
    <property type="entry name" value="NUDIX_BOX"/>
    <property type="match status" value="1"/>
</dbReference>
<evidence type="ECO:0000313" key="6">
    <source>
        <dbReference type="Proteomes" id="UP001185012"/>
    </source>
</evidence>
<keyword evidence="6" id="KW-1185">Reference proteome</keyword>
<dbReference type="PRINTS" id="PR00502">
    <property type="entry name" value="NUDIXFAMILY"/>
</dbReference>
<evidence type="ECO:0000256" key="2">
    <source>
        <dbReference type="ARBA" id="ARBA00022801"/>
    </source>
</evidence>
<dbReference type="Proteomes" id="UP001185012">
    <property type="component" value="Unassembled WGS sequence"/>
</dbReference>
<comment type="similarity">
    <text evidence="3">Belongs to the Nudix hydrolase family.</text>
</comment>
<keyword evidence="2 3" id="KW-0378">Hydrolase</keyword>
<evidence type="ECO:0000256" key="1">
    <source>
        <dbReference type="ARBA" id="ARBA00001946"/>
    </source>
</evidence>
<accession>A0ABU1IRI0</accession>
<protein>
    <submittedName>
        <fullName evidence="5">ADP-ribose pyrophosphatase YjhB (NUDIX family)</fullName>
    </submittedName>
</protein>
<dbReference type="RefSeq" id="WP_309868053.1">
    <property type="nucleotide sequence ID" value="NZ_JAVDQG010000008.1"/>
</dbReference>
<gene>
    <name evidence="5" type="ORF">JOE21_003167</name>
</gene>
<evidence type="ECO:0000259" key="4">
    <source>
        <dbReference type="PROSITE" id="PS51462"/>
    </source>
</evidence>
<evidence type="ECO:0000313" key="5">
    <source>
        <dbReference type="EMBL" id="MDR6227152.1"/>
    </source>
</evidence>
<dbReference type="PROSITE" id="PS51462">
    <property type="entry name" value="NUDIX"/>
    <property type="match status" value="1"/>
</dbReference>